<dbReference type="InterPro" id="IPR020846">
    <property type="entry name" value="MFS_dom"/>
</dbReference>
<evidence type="ECO:0000256" key="4">
    <source>
        <dbReference type="ARBA" id="ARBA00022692"/>
    </source>
</evidence>
<feature type="transmembrane region" description="Helical" evidence="7">
    <location>
        <begin position="372"/>
        <end position="391"/>
    </location>
</feature>
<sequence length="410" mass="45637">MMTNNQNMTLNRITLMFPLALVLFEFAVYIGNDLIQPAMLSITQEFGVSATWAPSSMSFYLLGGASVAWLLGPLSDRLGRKKVLLAGVAFFTICCLLILLTHNIEQFLALRFLQGIGLTVISAVGYAAIQETFEERDAIKVMALMANISLLAPLSGPVLGAFLIEHISWHWGFVAIASVSFLSWFGLKKFMPSVQESRAKQPFSYIFDDFKKVFSNRRFLGTSLALPLVAMPLMLWIALSPVILVDELKLSSLQYGLAQFPIFFGLIAGNIVLIKVMDRFALGKTILVGLPIMFLGTLFLILGVIWPLYLVPCLLIGMTLISFGEGISFSVMYRFALMSSEVSKGTVAAAVSMVMMMSFFIIIELVRLMYTYLHIWAFALASVTLIALWFAQPRRVLKQVMQDRQQQGIN</sequence>
<gene>
    <name evidence="9" type="ORF">AHTJR_01725</name>
</gene>
<accession>A0A4P7B2J8</accession>
<feature type="transmembrane region" description="Helical" evidence="7">
    <location>
        <begin position="347"/>
        <end position="366"/>
    </location>
</feature>
<feature type="transmembrane region" description="Helical" evidence="7">
    <location>
        <begin position="169"/>
        <end position="187"/>
    </location>
</feature>
<evidence type="ECO:0000313" key="9">
    <source>
        <dbReference type="EMBL" id="QBQ15078.1"/>
    </source>
</evidence>
<dbReference type="Gene3D" id="1.20.1720.10">
    <property type="entry name" value="Multidrug resistance protein D"/>
    <property type="match status" value="1"/>
</dbReference>
<evidence type="ECO:0000313" key="10">
    <source>
        <dbReference type="Proteomes" id="UP000294395"/>
    </source>
</evidence>
<dbReference type="PANTHER" id="PTHR42718:SF46">
    <property type="entry name" value="BLR6921 PROTEIN"/>
    <property type="match status" value="1"/>
</dbReference>
<dbReference type="Pfam" id="PF07690">
    <property type="entry name" value="MFS_1"/>
    <property type="match status" value="1"/>
</dbReference>
<feature type="transmembrane region" description="Helical" evidence="7">
    <location>
        <begin position="83"/>
        <end position="102"/>
    </location>
</feature>
<feature type="transmembrane region" description="Helical" evidence="7">
    <location>
        <begin position="51"/>
        <end position="71"/>
    </location>
</feature>
<keyword evidence="5 7" id="KW-1133">Transmembrane helix</keyword>
<feature type="transmembrane region" description="Helical" evidence="7">
    <location>
        <begin position="219"/>
        <end position="244"/>
    </location>
</feature>
<dbReference type="GO" id="GO:0022857">
    <property type="term" value="F:transmembrane transporter activity"/>
    <property type="evidence" value="ECO:0007669"/>
    <property type="project" value="InterPro"/>
</dbReference>
<dbReference type="Proteomes" id="UP000294395">
    <property type="component" value="Chromosome"/>
</dbReference>
<dbReference type="InterPro" id="IPR011701">
    <property type="entry name" value="MFS"/>
</dbReference>
<evidence type="ECO:0000256" key="3">
    <source>
        <dbReference type="ARBA" id="ARBA00022475"/>
    </source>
</evidence>
<dbReference type="InterPro" id="IPR036259">
    <property type="entry name" value="MFS_trans_sf"/>
</dbReference>
<feature type="transmembrane region" description="Helical" evidence="7">
    <location>
        <begin position="315"/>
        <end position="335"/>
    </location>
</feature>
<dbReference type="PANTHER" id="PTHR42718">
    <property type="entry name" value="MAJOR FACILITATOR SUPERFAMILY MULTIDRUG TRANSPORTER MFSC"/>
    <property type="match status" value="1"/>
</dbReference>
<dbReference type="InterPro" id="IPR005829">
    <property type="entry name" value="Sugar_transporter_CS"/>
</dbReference>
<dbReference type="AlphaFoldDB" id="A0A4P7B2J8"/>
<feature type="transmembrane region" description="Helical" evidence="7">
    <location>
        <begin position="108"/>
        <end position="129"/>
    </location>
</feature>
<reference evidence="9 10" key="1">
    <citation type="submission" date="2019-03" db="EMBL/GenBank/DDBJ databases">
        <title>Complete genome sequence of two outbreak-associated Acinetobacter haemolyticus strains.</title>
        <authorList>
            <person name="Bai L."/>
            <person name="Zhang S.-C."/>
            <person name="Deng Y."/>
            <person name="Song C.-C."/>
            <person name="Kang G.-B."/>
            <person name="Dong Y."/>
            <person name="Wang Y."/>
            <person name="Gao F."/>
            <person name="Huang H."/>
        </authorList>
    </citation>
    <scope>NUCLEOTIDE SEQUENCE [LARGE SCALE GENOMIC DNA]</scope>
    <source>
        <strain evidence="9 10">TJR01</strain>
    </source>
</reference>
<evidence type="ECO:0000256" key="5">
    <source>
        <dbReference type="ARBA" id="ARBA00022989"/>
    </source>
</evidence>
<feature type="transmembrane region" description="Helical" evidence="7">
    <location>
        <begin position="12"/>
        <end position="31"/>
    </location>
</feature>
<evidence type="ECO:0000256" key="6">
    <source>
        <dbReference type="ARBA" id="ARBA00023136"/>
    </source>
</evidence>
<dbReference type="GO" id="GO:0005886">
    <property type="term" value="C:plasma membrane"/>
    <property type="evidence" value="ECO:0007669"/>
    <property type="project" value="UniProtKB-SubCell"/>
</dbReference>
<feature type="transmembrane region" description="Helical" evidence="7">
    <location>
        <begin position="256"/>
        <end position="274"/>
    </location>
</feature>
<evidence type="ECO:0000259" key="8">
    <source>
        <dbReference type="PROSITE" id="PS50850"/>
    </source>
</evidence>
<evidence type="ECO:0000256" key="1">
    <source>
        <dbReference type="ARBA" id="ARBA00004651"/>
    </source>
</evidence>
<feature type="transmembrane region" description="Helical" evidence="7">
    <location>
        <begin position="141"/>
        <end position="163"/>
    </location>
</feature>
<feature type="transmembrane region" description="Helical" evidence="7">
    <location>
        <begin position="286"/>
        <end position="309"/>
    </location>
</feature>
<keyword evidence="4 7" id="KW-0812">Transmembrane</keyword>
<proteinExistence type="predicted"/>
<dbReference type="PROSITE" id="PS50850">
    <property type="entry name" value="MFS"/>
    <property type="match status" value="1"/>
</dbReference>
<dbReference type="SUPFAM" id="SSF103473">
    <property type="entry name" value="MFS general substrate transporter"/>
    <property type="match status" value="1"/>
</dbReference>
<name>A0A4P7B2J8_ACIHA</name>
<keyword evidence="2" id="KW-0813">Transport</keyword>
<keyword evidence="3" id="KW-1003">Cell membrane</keyword>
<feature type="domain" description="Major facilitator superfamily (MFS) profile" evidence="8">
    <location>
        <begin position="13"/>
        <end position="396"/>
    </location>
</feature>
<evidence type="ECO:0000256" key="7">
    <source>
        <dbReference type="SAM" id="Phobius"/>
    </source>
</evidence>
<evidence type="ECO:0000256" key="2">
    <source>
        <dbReference type="ARBA" id="ARBA00022448"/>
    </source>
</evidence>
<dbReference type="EMBL" id="CP038009">
    <property type="protein sequence ID" value="QBQ15078.1"/>
    <property type="molecule type" value="Genomic_DNA"/>
</dbReference>
<organism evidence="9 10">
    <name type="scientific">Acinetobacter haemolyticus</name>
    <dbReference type="NCBI Taxonomy" id="29430"/>
    <lineage>
        <taxon>Bacteria</taxon>
        <taxon>Pseudomonadati</taxon>
        <taxon>Pseudomonadota</taxon>
        <taxon>Gammaproteobacteria</taxon>
        <taxon>Moraxellales</taxon>
        <taxon>Moraxellaceae</taxon>
        <taxon>Acinetobacter</taxon>
    </lineage>
</organism>
<keyword evidence="6 7" id="KW-0472">Membrane</keyword>
<protein>
    <submittedName>
        <fullName evidence="9">MFS transporter</fullName>
    </submittedName>
</protein>
<dbReference type="PROSITE" id="PS00216">
    <property type="entry name" value="SUGAR_TRANSPORT_1"/>
    <property type="match status" value="1"/>
</dbReference>
<comment type="subcellular location">
    <subcellularLocation>
        <location evidence="1">Cell membrane</location>
        <topology evidence="1">Multi-pass membrane protein</topology>
    </subcellularLocation>
</comment>